<dbReference type="Gene3D" id="3.90.215.10">
    <property type="entry name" value="Gamma Fibrinogen, chain A, domain 1"/>
    <property type="match status" value="1"/>
</dbReference>
<dbReference type="InterPro" id="IPR002181">
    <property type="entry name" value="Fibrinogen_a/b/g_C_dom"/>
</dbReference>
<dbReference type="PROSITE" id="PS51406">
    <property type="entry name" value="FIBRINOGEN_C_2"/>
    <property type="match status" value="1"/>
</dbReference>
<dbReference type="InterPro" id="IPR036056">
    <property type="entry name" value="Fibrinogen-like_C"/>
</dbReference>
<dbReference type="Pfam" id="PF00147">
    <property type="entry name" value="Fibrinogen_C"/>
    <property type="match status" value="1"/>
</dbReference>
<dbReference type="GO" id="GO:0005615">
    <property type="term" value="C:extracellular space"/>
    <property type="evidence" value="ECO:0007669"/>
    <property type="project" value="TreeGrafter"/>
</dbReference>
<dbReference type="OrthoDB" id="6081480at2759"/>
<accession>A0A433SIS4</accession>
<feature type="non-terminal residue" evidence="2">
    <location>
        <position position="148"/>
    </location>
</feature>
<dbReference type="InterPro" id="IPR050373">
    <property type="entry name" value="Fibrinogen_C-term_domain"/>
</dbReference>
<reference evidence="2 3" key="1">
    <citation type="submission" date="2019-01" db="EMBL/GenBank/DDBJ databases">
        <title>A draft genome assembly of the solar-powered sea slug Elysia chlorotica.</title>
        <authorList>
            <person name="Cai H."/>
            <person name="Li Q."/>
            <person name="Fang X."/>
            <person name="Li J."/>
            <person name="Curtis N.E."/>
            <person name="Altenburger A."/>
            <person name="Shibata T."/>
            <person name="Feng M."/>
            <person name="Maeda T."/>
            <person name="Schwartz J.A."/>
            <person name="Shigenobu S."/>
            <person name="Lundholm N."/>
            <person name="Nishiyama T."/>
            <person name="Yang H."/>
            <person name="Hasebe M."/>
            <person name="Li S."/>
            <person name="Pierce S.K."/>
            <person name="Wang J."/>
        </authorList>
    </citation>
    <scope>NUCLEOTIDE SEQUENCE [LARGE SCALE GENOMIC DNA]</scope>
    <source>
        <strain evidence="2">EC2010</strain>
        <tissue evidence="2">Whole organism of an adult</tissue>
    </source>
</reference>
<evidence type="ECO:0000259" key="1">
    <source>
        <dbReference type="PROSITE" id="PS51406"/>
    </source>
</evidence>
<sequence>MNGDVSFNRSFSEYSEGFGSYAGDFFLGLRKIHKLTRAGNAELEISINDEGREYNLYVKGFVVASEPYNFHYKYSGTFGGPLSSDAFIRSSLAPGFSTYDSDNDQLPGFDCANDNKGAWWYTDCGWANLFGPWRTTEKRMFWYNGDFT</sequence>
<evidence type="ECO:0000313" key="2">
    <source>
        <dbReference type="EMBL" id="RUS68862.1"/>
    </source>
</evidence>
<proteinExistence type="predicted"/>
<name>A0A433SIS4_ELYCH</name>
<organism evidence="2 3">
    <name type="scientific">Elysia chlorotica</name>
    <name type="common">Eastern emerald elysia</name>
    <name type="synonym">Sea slug</name>
    <dbReference type="NCBI Taxonomy" id="188477"/>
    <lineage>
        <taxon>Eukaryota</taxon>
        <taxon>Metazoa</taxon>
        <taxon>Spiralia</taxon>
        <taxon>Lophotrochozoa</taxon>
        <taxon>Mollusca</taxon>
        <taxon>Gastropoda</taxon>
        <taxon>Heterobranchia</taxon>
        <taxon>Euthyneura</taxon>
        <taxon>Panpulmonata</taxon>
        <taxon>Sacoglossa</taxon>
        <taxon>Placobranchoidea</taxon>
        <taxon>Plakobranchidae</taxon>
        <taxon>Elysia</taxon>
    </lineage>
</organism>
<gene>
    <name evidence="2" type="ORF">EGW08_023377</name>
</gene>
<dbReference type="PANTHER" id="PTHR19143">
    <property type="entry name" value="FIBRINOGEN/TENASCIN/ANGIOPOEITIN"/>
    <property type="match status" value="1"/>
</dbReference>
<dbReference type="InterPro" id="IPR014716">
    <property type="entry name" value="Fibrinogen_a/b/g_C_1"/>
</dbReference>
<comment type="caution">
    <text evidence="2">The sequence shown here is derived from an EMBL/GenBank/DDBJ whole genome shotgun (WGS) entry which is preliminary data.</text>
</comment>
<keyword evidence="3" id="KW-1185">Reference proteome</keyword>
<evidence type="ECO:0000313" key="3">
    <source>
        <dbReference type="Proteomes" id="UP000271974"/>
    </source>
</evidence>
<dbReference type="SUPFAM" id="SSF56496">
    <property type="entry name" value="Fibrinogen C-terminal domain-like"/>
    <property type="match status" value="1"/>
</dbReference>
<dbReference type="SMART" id="SM00186">
    <property type="entry name" value="FBG"/>
    <property type="match status" value="1"/>
</dbReference>
<protein>
    <recommendedName>
        <fullName evidence="1">Fibrinogen C-terminal domain-containing protein</fullName>
    </recommendedName>
</protein>
<dbReference type="EMBL" id="RQTK01001963">
    <property type="protein sequence ID" value="RUS68862.1"/>
    <property type="molecule type" value="Genomic_DNA"/>
</dbReference>
<dbReference type="PANTHER" id="PTHR19143:SF327">
    <property type="entry name" value="FI21813P1-RELATED"/>
    <property type="match status" value="1"/>
</dbReference>
<dbReference type="AlphaFoldDB" id="A0A433SIS4"/>
<feature type="domain" description="Fibrinogen C-terminal" evidence="1">
    <location>
        <begin position="1"/>
        <end position="148"/>
    </location>
</feature>
<dbReference type="STRING" id="188477.A0A433SIS4"/>
<dbReference type="Gene3D" id="4.10.530.10">
    <property type="entry name" value="Gamma-fibrinogen Carboxyl Terminal Fragment, domain 2"/>
    <property type="match status" value="1"/>
</dbReference>
<dbReference type="Proteomes" id="UP000271974">
    <property type="component" value="Unassembled WGS sequence"/>
</dbReference>